<organism evidence="1 2">
    <name type="scientific">Chryseobacterium pennae</name>
    <dbReference type="NCBI Taxonomy" id="2258962"/>
    <lineage>
        <taxon>Bacteria</taxon>
        <taxon>Pseudomonadati</taxon>
        <taxon>Bacteroidota</taxon>
        <taxon>Flavobacteriia</taxon>
        <taxon>Flavobacteriales</taxon>
        <taxon>Weeksellaceae</taxon>
        <taxon>Chryseobacterium group</taxon>
        <taxon>Chryseobacterium</taxon>
    </lineage>
</organism>
<evidence type="ECO:0000313" key="2">
    <source>
        <dbReference type="Proteomes" id="UP000256686"/>
    </source>
</evidence>
<evidence type="ECO:0000313" key="1">
    <source>
        <dbReference type="EMBL" id="REC62261.1"/>
    </source>
</evidence>
<comment type="caution">
    <text evidence="1">The sequence shown here is derived from an EMBL/GenBank/DDBJ whole genome shotgun (WGS) entry which is preliminary data.</text>
</comment>
<dbReference type="AlphaFoldDB" id="A0A3D9C9T3"/>
<gene>
    <name evidence="1" type="ORF">DRF65_11145</name>
</gene>
<dbReference type="Proteomes" id="UP000256686">
    <property type="component" value="Unassembled WGS sequence"/>
</dbReference>
<reference evidence="2" key="1">
    <citation type="submission" date="2018-06" db="EMBL/GenBank/DDBJ databases">
        <authorList>
            <person name="Lum Nde A."/>
            <person name="Hugo C."/>
        </authorList>
    </citation>
    <scope>NUCLEOTIDE SEQUENCE [LARGE SCALE GENOMIC DNA]</scope>
    <source>
        <strain evidence="2">1_F178</strain>
    </source>
</reference>
<dbReference type="RefSeq" id="WP_115970833.1">
    <property type="nucleotide sequence ID" value="NZ_QNVT01000009.1"/>
</dbReference>
<keyword evidence="2" id="KW-1185">Reference proteome</keyword>
<dbReference type="EMBL" id="QNVT01000009">
    <property type="protein sequence ID" value="REC62261.1"/>
    <property type="molecule type" value="Genomic_DNA"/>
</dbReference>
<proteinExistence type="predicted"/>
<sequence>MSFSTVLLTKSDFPNFIDQKTATAKKIYYHRELKGGLAKEKAGDSFEFSILRVQKALLQQGFRQGSKCALPVVGKRIWQFRKKEL</sequence>
<protein>
    <submittedName>
        <fullName evidence="1">Uncharacterized protein</fullName>
    </submittedName>
</protein>
<name>A0A3D9C9T3_9FLAO</name>
<accession>A0A3D9C9T3</accession>